<organism evidence="2 3">
    <name type="scientific">Rugosimonospora africana</name>
    <dbReference type="NCBI Taxonomy" id="556532"/>
    <lineage>
        <taxon>Bacteria</taxon>
        <taxon>Bacillati</taxon>
        <taxon>Actinomycetota</taxon>
        <taxon>Actinomycetes</taxon>
        <taxon>Micromonosporales</taxon>
        <taxon>Micromonosporaceae</taxon>
        <taxon>Rugosimonospora</taxon>
    </lineage>
</organism>
<reference evidence="2" key="1">
    <citation type="submission" date="2021-01" db="EMBL/GenBank/DDBJ databases">
        <title>Whole genome shotgun sequence of Rugosimonospora africana NBRC 104875.</title>
        <authorList>
            <person name="Komaki H."/>
            <person name="Tamura T."/>
        </authorList>
    </citation>
    <scope>NUCLEOTIDE SEQUENCE</scope>
    <source>
        <strain evidence="2">NBRC 104875</strain>
    </source>
</reference>
<keyword evidence="3" id="KW-1185">Reference proteome</keyword>
<dbReference type="CDD" id="cd04301">
    <property type="entry name" value="NAT_SF"/>
    <property type="match status" value="1"/>
</dbReference>
<dbReference type="GO" id="GO:0016747">
    <property type="term" value="F:acyltransferase activity, transferring groups other than amino-acyl groups"/>
    <property type="evidence" value="ECO:0007669"/>
    <property type="project" value="InterPro"/>
</dbReference>
<gene>
    <name evidence="2" type="ORF">Raf01_94310</name>
</gene>
<dbReference type="PANTHER" id="PTHR42791">
    <property type="entry name" value="GNAT FAMILY ACETYLTRANSFERASE"/>
    <property type="match status" value="1"/>
</dbReference>
<dbReference type="AlphaFoldDB" id="A0A8J3R1D3"/>
<evidence type="ECO:0000313" key="2">
    <source>
        <dbReference type="EMBL" id="GIH21259.1"/>
    </source>
</evidence>
<sequence>MNHAANIRTASATDAATIAYVVATAFHPLDVCQWLIPDPTDRADRFPDYFRIMVDHAVKHGTVHVTTDLTAVAVWLSWPFPDPADYDTRLAAACGPWTPRFQMLDEAMHQAHPQDRGPHDYLTFLAVMPNAQGQGWGSTLLEHRHRELDRSGRPAYLEASNTRSRKLYETVGYRDCAPPLDLPYQGEPMFPMWRDPSPRPGEEAS</sequence>
<comment type="caution">
    <text evidence="2">The sequence shown here is derived from an EMBL/GenBank/DDBJ whole genome shotgun (WGS) entry which is preliminary data.</text>
</comment>
<dbReference type="InterPro" id="IPR016181">
    <property type="entry name" value="Acyl_CoA_acyltransferase"/>
</dbReference>
<feature type="domain" description="N-acetyltransferase" evidence="1">
    <location>
        <begin position="52"/>
        <end position="197"/>
    </location>
</feature>
<dbReference type="Pfam" id="PF00583">
    <property type="entry name" value="Acetyltransf_1"/>
    <property type="match status" value="1"/>
</dbReference>
<evidence type="ECO:0000313" key="3">
    <source>
        <dbReference type="Proteomes" id="UP000642748"/>
    </source>
</evidence>
<dbReference type="PANTHER" id="PTHR42791:SF1">
    <property type="entry name" value="N-ACETYLTRANSFERASE DOMAIN-CONTAINING PROTEIN"/>
    <property type="match status" value="1"/>
</dbReference>
<dbReference type="EMBL" id="BONZ01000121">
    <property type="protein sequence ID" value="GIH21259.1"/>
    <property type="molecule type" value="Genomic_DNA"/>
</dbReference>
<dbReference type="Gene3D" id="3.40.630.30">
    <property type="match status" value="1"/>
</dbReference>
<dbReference type="RefSeq" id="WP_203924651.1">
    <property type="nucleotide sequence ID" value="NZ_BONZ01000121.1"/>
</dbReference>
<dbReference type="PROSITE" id="PS51186">
    <property type="entry name" value="GNAT"/>
    <property type="match status" value="1"/>
</dbReference>
<dbReference type="InterPro" id="IPR052523">
    <property type="entry name" value="Trichothecene_AcTrans"/>
</dbReference>
<proteinExistence type="predicted"/>
<evidence type="ECO:0000259" key="1">
    <source>
        <dbReference type="PROSITE" id="PS51186"/>
    </source>
</evidence>
<protein>
    <submittedName>
        <fullName evidence="2">N-acetyltransferase</fullName>
    </submittedName>
</protein>
<accession>A0A8J3R1D3</accession>
<dbReference type="InterPro" id="IPR000182">
    <property type="entry name" value="GNAT_dom"/>
</dbReference>
<dbReference type="Proteomes" id="UP000642748">
    <property type="component" value="Unassembled WGS sequence"/>
</dbReference>
<name>A0A8J3R1D3_9ACTN</name>
<dbReference type="SUPFAM" id="SSF55729">
    <property type="entry name" value="Acyl-CoA N-acyltransferases (Nat)"/>
    <property type="match status" value="1"/>
</dbReference>